<reference evidence="12" key="1">
    <citation type="submission" date="2010-07" db="EMBL/GenBank/DDBJ databases">
        <authorList>
            <person name="Muzny D."/>
            <person name="Qin X."/>
            <person name="Deng J."/>
            <person name="Jiang H."/>
            <person name="Liu Y."/>
            <person name="Qu J."/>
            <person name="Song X.-Z."/>
            <person name="Zhang L."/>
            <person name="Thornton R."/>
            <person name="Coyle M."/>
            <person name="Francisco L."/>
            <person name="Jackson L."/>
            <person name="Javaid M."/>
            <person name="Korchina V."/>
            <person name="Kovar C."/>
            <person name="Mata R."/>
            <person name="Mathew T."/>
            <person name="Ngo R."/>
            <person name="Nguyen L."/>
            <person name="Nguyen N."/>
            <person name="Okwuonu G."/>
            <person name="Ongeri F."/>
            <person name="Pham C."/>
            <person name="Simmons D."/>
            <person name="Wilczek-Boney K."/>
            <person name="Hale W."/>
            <person name="Jakkamsetti A."/>
            <person name="Pham P."/>
            <person name="Ruth R."/>
            <person name="San Lucas F."/>
            <person name="Warren J."/>
            <person name="Zhang J."/>
            <person name="Zhao Z."/>
            <person name="Zhou C."/>
            <person name="Zhu D."/>
            <person name="Lee S."/>
            <person name="Bess C."/>
            <person name="Blankenburg K."/>
            <person name="Forbes L."/>
            <person name="Fu Q."/>
            <person name="Gubbala S."/>
            <person name="Hirani K."/>
            <person name="Jayaseelan J.C."/>
            <person name="Lara F."/>
            <person name="Munidasa M."/>
            <person name="Palculict T."/>
            <person name="Patil S."/>
            <person name="Pu L.-L."/>
            <person name="Saada N."/>
            <person name="Tang L."/>
            <person name="Weissenberger G."/>
            <person name="Zhu Y."/>
            <person name="Hemphill L."/>
            <person name="Shang Y."/>
            <person name="Youmans B."/>
            <person name="Ayvaz T."/>
            <person name="Ross M."/>
            <person name="Santibanez J."/>
            <person name="Aqrawi P."/>
            <person name="Gross S."/>
            <person name="Joshi V."/>
            <person name="Fowler G."/>
            <person name="Nazareth L."/>
            <person name="Reid J."/>
            <person name="Worley K."/>
            <person name="Petrosino J."/>
            <person name="Highlander S."/>
            <person name="Gibbs R."/>
        </authorList>
    </citation>
    <scope>NUCLEOTIDE SEQUENCE [LARGE SCALE GENOMIC DNA]</scope>
    <source>
        <strain evidence="12">DSM 16973</strain>
    </source>
</reference>
<proteinExistence type="inferred from homology"/>
<feature type="domain" description="Peptidase M16 C-terminal" evidence="11">
    <location>
        <begin position="716"/>
        <end position="874"/>
    </location>
</feature>
<comment type="cofactor">
    <cofactor evidence="1">
        <name>Zn(2+)</name>
        <dbReference type="ChEBI" id="CHEBI:29105"/>
    </cofactor>
</comment>
<dbReference type="GO" id="GO:0046872">
    <property type="term" value="F:metal ion binding"/>
    <property type="evidence" value="ECO:0007669"/>
    <property type="project" value="UniProtKB-KW"/>
</dbReference>
<evidence type="ECO:0000256" key="8">
    <source>
        <dbReference type="RuleBase" id="RU004447"/>
    </source>
</evidence>
<dbReference type="GO" id="GO:0004222">
    <property type="term" value="F:metalloendopeptidase activity"/>
    <property type="evidence" value="ECO:0007669"/>
    <property type="project" value="InterPro"/>
</dbReference>
<dbReference type="EMBL" id="AEEI01000004">
    <property type="protein sequence ID" value="EFM03000.1"/>
    <property type="molecule type" value="Genomic_DNA"/>
</dbReference>
<evidence type="ECO:0000256" key="2">
    <source>
        <dbReference type="ARBA" id="ARBA00007261"/>
    </source>
</evidence>
<evidence type="ECO:0000313" key="13">
    <source>
        <dbReference type="Proteomes" id="UP000004394"/>
    </source>
</evidence>
<dbReference type="RefSeq" id="WP_006947823.1">
    <property type="nucleotide sequence ID" value="NZ_BAJI01000032.1"/>
</dbReference>
<dbReference type="InterPro" id="IPR001431">
    <property type="entry name" value="Pept_M16_Zn_BS"/>
</dbReference>
<dbReference type="Gene3D" id="3.30.830.10">
    <property type="entry name" value="Metalloenzyme, LuxS/M16 peptidase-like"/>
    <property type="match status" value="4"/>
</dbReference>
<keyword evidence="7" id="KW-0482">Metalloprotease</keyword>
<comment type="caution">
    <text evidence="12">The sequence shown here is derived from an EMBL/GenBank/DDBJ whole genome shotgun (WGS) entry which is preliminary data.</text>
</comment>
<dbReference type="InterPro" id="IPR050626">
    <property type="entry name" value="Peptidase_M16"/>
</dbReference>
<dbReference type="BioCyc" id="PMAR862515-HMP:GMOO-148-MONOMER"/>
<feature type="domain" description="Peptidase M16 C-terminal" evidence="11">
    <location>
        <begin position="253"/>
        <end position="422"/>
    </location>
</feature>
<dbReference type="OrthoDB" id="9811314at2"/>
<keyword evidence="9" id="KW-0732">Signal</keyword>
<dbReference type="InterPro" id="IPR007863">
    <property type="entry name" value="Peptidase_M16_C"/>
</dbReference>
<sequence length="967" mass="110448">MKIKLLMMSFLAAISIQMQAKDYKYEMVAGDPLHTRIYTLPNGLKVYLSVNTEKPRIHTYIAVKTGSRNDPAETTGLAHYLEHLMFKGTQSFGTSDYLKERPLLDEIEKRYETYRLITDPAKRKQAYHGIDSVSQLAAQYNIPNEYDKLMASIGSEKTNAYTSNDVTCYTEDIPANEVDTWAKIQSDRFKNMVIRGFHTELEAVYEEYNIGLASDGRKIWNALSAKLCPNHPYGTQTTIGTQEHLKNPSIVNIKNYFKKYYVPNNVAICMAGDFDPDKVMAIIDKYFGSWQGYGEVKAPQYAPLPEMTAPVDTTVMGLEEESLVMGWRFKGASDLQTDTLDVIAEILSNGKAGLFDLDLIRKAEVQDAGAYCYTLKDYSSFLLQATPKEGQSLEEVCTLLLGEMDKLKKGDFSDDLLPSVINNVKLLYNQSMDNNQWRASRFVDAFINDKKWDGMVETLHRMEKMTKQQIIDFANQHFKDNYAIVYKRQGTDTTLKKIDKPAITAIPSNRDKQSAFLKEVLETKAEPIQPKFVNYQTDLSKFTLKNGTPVLYKQNTENGLFHLTFQYNFGTEDQKALSLAPAYLEFIGTDKYSVEQIQRMFYRLACHYSISVGSYNTSIELEGLSENMIPALALLDNLFNHAKPDQEAYNKVVDLLLKGRKDEKTNQDANFKALLRYGMYGSYNSVRNVLSENELRAMKPQALLDMVKTLSTYKHTVLYYGPATEKELAAAIAKNRTTVKKPMDVPQGHEYKLQTTPQTEVILAPYEAKNIHMTMYHNDGRVWNPDRQAVVSLFNSYFGGSMNALVFQELRESRGLAYSADAYYATPWRKQEPTYWRTNVISQNDKMPDCIKVFNNLLDTIPQSGKAFELAKQSLTKQIATSRTTKYAILSSYYWNQLRGIDYDLNERIYRDLPKITLQDLVNFEAETMAKKPIRYIILGDEKNLDIPALEKLGTIHRLSTDEIFGY</sequence>
<dbReference type="InterPro" id="IPR011249">
    <property type="entry name" value="Metalloenz_LuxS/M16"/>
</dbReference>
<name>E0NPP1_9BACT</name>
<dbReference type="STRING" id="862515.HMPREF0658_0142"/>
<evidence type="ECO:0000313" key="12">
    <source>
        <dbReference type="EMBL" id="EFM03000.1"/>
    </source>
</evidence>
<dbReference type="PROSITE" id="PS00143">
    <property type="entry name" value="INSULINASE"/>
    <property type="match status" value="1"/>
</dbReference>
<dbReference type="AlphaFoldDB" id="E0NPP1"/>
<comment type="similarity">
    <text evidence="2 8">Belongs to the peptidase M16 family.</text>
</comment>
<evidence type="ECO:0000256" key="3">
    <source>
        <dbReference type="ARBA" id="ARBA00022670"/>
    </source>
</evidence>
<organism evidence="12 13">
    <name type="scientific">Hoylesella marshii DSM 16973 = JCM 13450</name>
    <dbReference type="NCBI Taxonomy" id="862515"/>
    <lineage>
        <taxon>Bacteria</taxon>
        <taxon>Pseudomonadati</taxon>
        <taxon>Bacteroidota</taxon>
        <taxon>Bacteroidia</taxon>
        <taxon>Bacteroidales</taxon>
        <taxon>Prevotellaceae</taxon>
        <taxon>Hoylesella</taxon>
    </lineage>
</organism>
<dbReference type="eggNOG" id="COG0612">
    <property type="taxonomic scope" value="Bacteria"/>
</dbReference>
<dbReference type="SUPFAM" id="SSF63411">
    <property type="entry name" value="LuxS/MPP-like metallohydrolase"/>
    <property type="match status" value="4"/>
</dbReference>
<dbReference type="Proteomes" id="UP000004394">
    <property type="component" value="Unassembled WGS sequence"/>
</dbReference>
<evidence type="ECO:0000259" key="10">
    <source>
        <dbReference type="Pfam" id="PF00675"/>
    </source>
</evidence>
<accession>E0NPP1</accession>
<evidence type="ECO:0000256" key="1">
    <source>
        <dbReference type="ARBA" id="ARBA00001947"/>
    </source>
</evidence>
<feature type="signal peptide" evidence="9">
    <location>
        <begin position="1"/>
        <end position="20"/>
    </location>
</feature>
<dbReference type="InterPro" id="IPR011765">
    <property type="entry name" value="Pept_M16_N"/>
</dbReference>
<evidence type="ECO:0000256" key="9">
    <source>
        <dbReference type="SAM" id="SignalP"/>
    </source>
</evidence>
<evidence type="ECO:0000256" key="4">
    <source>
        <dbReference type="ARBA" id="ARBA00022723"/>
    </source>
</evidence>
<feature type="domain" description="Peptidase M16 N-terminal" evidence="10">
    <location>
        <begin position="51"/>
        <end position="93"/>
    </location>
</feature>
<dbReference type="Pfam" id="PF00675">
    <property type="entry name" value="Peptidase_M16"/>
    <property type="match status" value="1"/>
</dbReference>
<dbReference type="GO" id="GO:0006508">
    <property type="term" value="P:proteolysis"/>
    <property type="evidence" value="ECO:0007669"/>
    <property type="project" value="UniProtKB-KW"/>
</dbReference>
<dbReference type="HOGENOM" id="CLU_306466_0_0_10"/>
<evidence type="ECO:0000259" key="11">
    <source>
        <dbReference type="Pfam" id="PF05193"/>
    </source>
</evidence>
<feature type="chain" id="PRO_5003138103" evidence="9">
    <location>
        <begin position="21"/>
        <end position="967"/>
    </location>
</feature>
<gene>
    <name evidence="12" type="ORF">HMPREF0658_0142</name>
</gene>
<dbReference type="PANTHER" id="PTHR43690">
    <property type="entry name" value="NARDILYSIN"/>
    <property type="match status" value="1"/>
</dbReference>
<dbReference type="Pfam" id="PF05193">
    <property type="entry name" value="Peptidase_M16_C"/>
    <property type="match status" value="2"/>
</dbReference>
<evidence type="ECO:0000256" key="7">
    <source>
        <dbReference type="ARBA" id="ARBA00023049"/>
    </source>
</evidence>
<keyword evidence="5 12" id="KW-0378">Hydrolase</keyword>
<dbReference type="EC" id="3.4.24.-" evidence="12"/>
<keyword evidence="4" id="KW-0479">Metal-binding</keyword>
<keyword evidence="3" id="KW-0645">Protease</keyword>
<keyword evidence="6" id="KW-0862">Zinc</keyword>
<dbReference type="PANTHER" id="PTHR43690:SF17">
    <property type="entry name" value="PROTEIN YHJJ"/>
    <property type="match status" value="1"/>
</dbReference>
<evidence type="ECO:0000256" key="5">
    <source>
        <dbReference type="ARBA" id="ARBA00022801"/>
    </source>
</evidence>
<protein>
    <submittedName>
        <fullName evidence="12">Peptidase M16 inactive domain protein</fullName>
        <ecNumber evidence="12">3.4.24.-</ecNumber>
    </submittedName>
</protein>
<keyword evidence="13" id="KW-1185">Reference proteome</keyword>
<evidence type="ECO:0000256" key="6">
    <source>
        <dbReference type="ARBA" id="ARBA00022833"/>
    </source>
</evidence>